<evidence type="ECO:0000313" key="5">
    <source>
        <dbReference type="Proteomes" id="UP001595453"/>
    </source>
</evidence>
<dbReference type="Proteomes" id="UP001595453">
    <property type="component" value="Unassembled WGS sequence"/>
</dbReference>
<dbReference type="Pfam" id="PF02036">
    <property type="entry name" value="SCP2"/>
    <property type="match status" value="1"/>
</dbReference>
<feature type="coiled-coil region" evidence="2">
    <location>
        <begin position="173"/>
        <end position="200"/>
    </location>
</feature>
<keyword evidence="1" id="KW-0963">Cytoplasm</keyword>
<dbReference type="EMBL" id="JBHRSD010000036">
    <property type="protein sequence ID" value="MFC3034279.1"/>
    <property type="molecule type" value="Genomic_DNA"/>
</dbReference>
<accession>A0ABV7CNR3</accession>
<comment type="caution">
    <text evidence="4">The sequence shown here is derived from an EMBL/GenBank/DDBJ whole genome shotgun (WGS) entry which is preliminary data.</text>
</comment>
<keyword evidence="1" id="KW-0831">Ubiquinone biosynthesis</keyword>
<protein>
    <recommendedName>
        <fullName evidence="1">Ubiquinone biosynthesis accessory factor UbiJ</fullName>
    </recommendedName>
</protein>
<keyword evidence="5" id="KW-1185">Reference proteome</keyword>
<proteinExistence type="inferred from homology"/>
<dbReference type="PANTHER" id="PTHR38693">
    <property type="entry name" value="UBIQUINONE BIOSYNTHESIS PROTEIN UBIJ"/>
    <property type="match status" value="1"/>
</dbReference>
<name>A0ABV7CNR3_9GAMM</name>
<organism evidence="4 5">
    <name type="scientific">Pseudoalteromonas fenneropenaei</name>
    <dbReference type="NCBI Taxonomy" id="1737459"/>
    <lineage>
        <taxon>Bacteria</taxon>
        <taxon>Pseudomonadati</taxon>
        <taxon>Pseudomonadota</taxon>
        <taxon>Gammaproteobacteria</taxon>
        <taxon>Alteromonadales</taxon>
        <taxon>Pseudoalteromonadaceae</taxon>
        <taxon>Pseudoalteromonas</taxon>
    </lineage>
</organism>
<reference evidence="5" key="1">
    <citation type="journal article" date="2019" name="Int. J. Syst. Evol. Microbiol.">
        <title>The Global Catalogue of Microorganisms (GCM) 10K type strain sequencing project: providing services to taxonomists for standard genome sequencing and annotation.</title>
        <authorList>
            <consortium name="The Broad Institute Genomics Platform"/>
            <consortium name="The Broad Institute Genome Sequencing Center for Infectious Disease"/>
            <person name="Wu L."/>
            <person name="Ma J."/>
        </authorList>
    </citation>
    <scope>NUCLEOTIDE SEQUENCE [LARGE SCALE GENOMIC DNA]</scope>
    <source>
        <strain evidence="5">KCTC 42730</strain>
    </source>
</reference>
<evidence type="ECO:0000256" key="2">
    <source>
        <dbReference type="SAM" id="Coils"/>
    </source>
</evidence>
<comment type="subcellular location">
    <subcellularLocation>
        <location evidence="1">Cytoplasm</location>
    </subcellularLocation>
</comment>
<dbReference type="RefSeq" id="WP_377127274.1">
    <property type="nucleotide sequence ID" value="NZ_JBHRSD010000036.1"/>
</dbReference>
<keyword evidence="2" id="KW-0175">Coiled coil</keyword>
<evidence type="ECO:0000256" key="1">
    <source>
        <dbReference type="HAMAP-Rule" id="MF_02215"/>
    </source>
</evidence>
<dbReference type="InterPro" id="IPR038989">
    <property type="entry name" value="UbiJ"/>
</dbReference>
<comment type="similarity">
    <text evidence="1">Belongs to the UbiJ family.</text>
</comment>
<comment type="pathway">
    <text evidence="1">Cofactor biosynthesis; ubiquinone biosynthesis.</text>
</comment>
<sequence>MLKPVLGAIAEQGLNRLLTLAPALSVQLQAVAHQILVVEIRDWQQQLALTFTGQRFHVFVDYPERGDCWVSADFATLASLQDPSQLTLLIRQERLDLEGDLHLAQSYSKVFANLHIDWPEQLSHYIGDAPAQQLWQLLQQGRSHATVQHGLFTQTLTQLCQDELKVAIHPLELQQFTSLTRTLKAQVDKLEQRIEALLAHPATIKE</sequence>
<gene>
    <name evidence="1" type="primary">ubiJ</name>
    <name evidence="4" type="ORF">ACFOEE_17375</name>
</gene>
<evidence type="ECO:0000259" key="3">
    <source>
        <dbReference type="Pfam" id="PF02036"/>
    </source>
</evidence>
<evidence type="ECO:0000313" key="4">
    <source>
        <dbReference type="EMBL" id="MFC3034279.1"/>
    </source>
</evidence>
<dbReference type="PANTHER" id="PTHR38693:SF1">
    <property type="entry name" value="UBIQUINONE BIOSYNTHESIS ACCESSORY FACTOR UBIJ"/>
    <property type="match status" value="1"/>
</dbReference>
<feature type="domain" description="SCP2" evidence="3">
    <location>
        <begin position="14"/>
        <end position="111"/>
    </location>
</feature>
<comment type="function">
    <text evidence="1">Required for ubiquinone (coenzyme Q) biosynthesis. Binds hydrophobic ubiquinone biosynthetic intermediates via its SCP2 domain and is essential for the stability of the Ubi complex. May constitute a docking platform where Ubi enzymes assemble and access their SCP2-bound polyprenyl substrates.</text>
</comment>
<dbReference type="HAMAP" id="MF_02215">
    <property type="entry name" value="UbiJ"/>
    <property type="match status" value="1"/>
</dbReference>
<dbReference type="InterPro" id="IPR003033">
    <property type="entry name" value="SCP2_sterol-bd_dom"/>
</dbReference>